<dbReference type="RefSeq" id="WP_153834001.1">
    <property type="nucleotide sequence ID" value="NZ_JBHUMW010000105.1"/>
</dbReference>
<organism evidence="1 2">
    <name type="scientific">Gracilibacillus thailandensis</name>
    <dbReference type="NCBI Taxonomy" id="563735"/>
    <lineage>
        <taxon>Bacteria</taxon>
        <taxon>Bacillati</taxon>
        <taxon>Bacillota</taxon>
        <taxon>Bacilli</taxon>
        <taxon>Bacillales</taxon>
        <taxon>Bacillaceae</taxon>
        <taxon>Gracilibacillus</taxon>
    </lineage>
</organism>
<name>A0A6N7QW66_9BACI</name>
<reference evidence="1 2" key="1">
    <citation type="submission" date="2019-10" db="EMBL/GenBank/DDBJ databases">
        <title>Gracilibacillus salitolerans sp. nov., a moderate halophile isolated from a saline soil in northwest China.</title>
        <authorList>
            <person name="Gan L."/>
        </authorList>
    </citation>
    <scope>NUCLEOTIDE SEQUENCE [LARGE SCALE GENOMIC DNA]</scope>
    <source>
        <strain evidence="1 2">TP2-8</strain>
    </source>
</reference>
<comment type="caution">
    <text evidence="1">The sequence shown here is derived from an EMBL/GenBank/DDBJ whole genome shotgun (WGS) entry which is preliminary data.</text>
</comment>
<sequence length="57" mass="7175">MNREIESQPSPNIIPDWYEEHKQKTKIHQVERTEEEKEQRVKNFERIYQDYLVWRDG</sequence>
<keyword evidence="2" id="KW-1185">Reference proteome</keyword>
<dbReference type="EMBL" id="WJEE01000002">
    <property type="protein sequence ID" value="MRI65135.1"/>
    <property type="molecule type" value="Genomic_DNA"/>
</dbReference>
<accession>A0A6N7QW66</accession>
<evidence type="ECO:0000313" key="1">
    <source>
        <dbReference type="EMBL" id="MRI65135.1"/>
    </source>
</evidence>
<gene>
    <name evidence="1" type="ORF">GH885_02080</name>
</gene>
<dbReference type="AlphaFoldDB" id="A0A6N7QW66"/>
<protein>
    <submittedName>
        <fullName evidence="1">Uncharacterized protein</fullName>
    </submittedName>
</protein>
<dbReference type="Proteomes" id="UP000435187">
    <property type="component" value="Unassembled WGS sequence"/>
</dbReference>
<proteinExistence type="predicted"/>
<evidence type="ECO:0000313" key="2">
    <source>
        <dbReference type="Proteomes" id="UP000435187"/>
    </source>
</evidence>